<evidence type="ECO:0000259" key="2">
    <source>
        <dbReference type="Pfam" id="PF25805"/>
    </source>
</evidence>
<feature type="domain" description="IQ motif and ubiquitin-like" evidence="2">
    <location>
        <begin position="446"/>
        <end position="579"/>
    </location>
</feature>
<reference evidence="3" key="1">
    <citation type="submission" date="2014-11" db="EMBL/GenBank/DDBJ databases">
        <authorList>
            <person name="Otto D Thomas"/>
            <person name="Naeem Raeece"/>
        </authorList>
    </citation>
    <scope>NUCLEOTIDE SEQUENCE</scope>
</reference>
<dbReference type="InterPro" id="IPR037695">
    <property type="entry name" value="IQUB"/>
</dbReference>
<evidence type="ECO:0000256" key="1">
    <source>
        <dbReference type="SAM" id="MobiDB-lite"/>
    </source>
</evidence>
<dbReference type="AlphaFoldDB" id="A0A0G4HL22"/>
<gene>
    <name evidence="3" type="ORF">Cvel_7308</name>
</gene>
<dbReference type="InterPro" id="IPR057887">
    <property type="entry name" value="IQUB_helical"/>
</dbReference>
<feature type="region of interest" description="Disordered" evidence="1">
    <location>
        <begin position="1"/>
        <end position="171"/>
    </location>
</feature>
<dbReference type="PANTHER" id="PTHR21074">
    <property type="entry name" value="IQ AND UBIQUITIN-LIKE DOMAIN-CONTAINING PROTEIN"/>
    <property type="match status" value="1"/>
</dbReference>
<feature type="compositionally biased region" description="Low complexity" evidence="1">
    <location>
        <begin position="129"/>
        <end position="147"/>
    </location>
</feature>
<feature type="compositionally biased region" description="Polar residues" evidence="1">
    <location>
        <begin position="1"/>
        <end position="11"/>
    </location>
</feature>
<proteinExistence type="predicted"/>
<sequence>MSEEGNTNPTQPAADEGEAPQPPPADTAEAGGVDAVEGDGGAAAESANAGGEAEAEAEAAPAEGGEETAGTADETSPAAPTEAQDGEKGGSEEPTNLPVSPPADGEGAAAEAGTQEAGEAAAGEGGGEPAAPAEAATAAAEGEGVAGRVADDTEKPAEGAEKEPPAEGGDDRLLQEGVEAEAQNGEANSTAETGGAQVSIDFIILPEGYGQTKRYSPNAKLTEIRKELEAELSIPEGSLFMLNLTGPVEVEGLLETEKSLEDYGLRPHDRAGIELRINYYQEAPLQSYMMPDVLNVQVGVYIAGERDVVRTPRSYFPADEVHKVRTRMAQVIQRHARGAFARSRARRLRKEKADRAAWEEAEKERIQMEGDMRHKREIEKRMHPRTYDDFATLYMELEGWRINETNRIKRSDFPDDVKHAALRELLAKETRLLQTIDRLKLQAHSANRDAKIKRLLESMAKPRVWAQSDGETTTVHTPFTTRAKELMDLYNGLRLPLLTVDERLDVLLHVKWTVKEFDCNLTREIVDLIDREADMLNRGRPENSLRSLRTRVANLFLNFIRTPEFNPEAQRFQKVPRELYMQSAVQPFSTVVFE</sequence>
<evidence type="ECO:0000313" key="3">
    <source>
        <dbReference type="EMBL" id="CEM44838.1"/>
    </source>
</evidence>
<dbReference type="Pfam" id="PF25805">
    <property type="entry name" value="IQUB"/>
    <property type="match status" value="1"/>
</dbReference>
<dbReference type="PANTHER" id="PTHR21074:SF0">
    <property type="entry name" value="IQ AND UBIQUITIN-LIKE DOMAIN-CONTAINING PROTEIN"/>
    <property type="match status" value="1"/>
</dbReference>
<dbReference type="VEuPathDB" id="CryptoDB:Cvel_7308"/>
<feature type="compositionally biased region" description="Low complexity" evidence="1">
    <location>
        <begin position="42"/>
        <end position="74"/>
    </location>
</feature>
<protein>
    <recommendedName>
        <fullName evidence="2">IQ motif and ubiquitin-like domain-containing protein</fullName>
    </recommendedName>
</protein>
<accession>A0A0G4HL22</accession>
<name>A0A0G4HL22_9ALVE</name>
<feature type="compositionally biased region" description="Basic and acidic residues" evidence="1">
    <location>
        <begin position="149"/>
        <end position="171"/>
    </location>
</feature>
<feature type="compositionally biased region" description="Low complexity" evidence="1">
    <location>
        <begin position="105"/>
        <end position="122"/>
    </location>
</feature>
<dbReference type="EMBL" id="CDMZ01003028">
    <property type="protein sequence ID" value="CEM44838.1"/>
    <property type="molecule type" value="Genomic_DNA"/>
</dbReference>
<dbReference type="PROSITE" id="PS50096">
    <property type="entry name" value="IQ"/>
    <property type="match status" value="1"/>
</dbReference>
<organism evidence="3">
    <name type="scientific">Chromera velia CCMP2878</name>
    <dbReference type="NCBI Taxonomy" id="1169474"/>
    <lineage>
        <taxon>Eukaryota</taxon>
        <taxon>Sar</taxon>
        <taxon>Alveolata</taxon>
        <taxon>Colpodellida</taxon>
        <taxon>Chromeraceae</taxon>
        <taxon>Chromera</taxon>
    </lineage>
</organism>